<evidence type="ECO:0000256" key="7">
    <source>
        <dbReference type="RuleBase" id="RU363032"/>
    </source>
</evidence>
<comment type="similarity">
    <text evidence="7">Belongs to the binding-protein-dependent transport system permease family.</text>
</comment>
<evidence type="ECO:0000256" key="1">
    <source>
        <dbReference type="ARBA" id="ARBA00004651"/>
    </source>
</evidence>
<keyword evidence="4 7" id="KW-0812">Transmembrane</keyword>
<evidence type="ECO:0000256" key="3">
    <source>
        <dbReference type="ARBA" id="ARBA00022475"/>
    </source>
</evidence>
<organism evidence="10 11">
    <name type="scientific">Bordetella genomosp. 10</name>
    <dbReference type="NCBI Taxonomy" id="1416804"/>
    <lineage>
        <taxon>Bacteria</taxon>
        <taxon>Pseudomonadati</taxon>
        <taxon>Pseudomonadota</taxon>
        <taxon>Betaproteobacteria</taxon>
        <taxon>Burkholderiales</taxon>
        <taxon>Alcaligenaceae</taxon>
        <taxon>Bordetella</taxon>
    </lineage>
</organism>
<keyword evidence="3" id="KW-1003">Cell membrane</keyword>
<feature type="transmembrane region" description="Helical" evidence="7">
    <location>
        <begin position="95"/>
        <end position="115"/>
    </location>
</feature>
<dbReference type="PANTHER" id="PTHR30151">
    <property type="entry name" value="ALKANE SULFONATE ABC TRANSPORTER-RELATED, MEMBRANE SUBUNIT"/>
    <property type="match status" value="1"/>
</dbReference>
<feature type="transmembrane region" description="Helical" evidence="7">
    <location>
        <begin position="216"/>
        <end position="235"/>
    </location>
</feature>
<dbReference type="AlphaFoldDB" id="A0A261SLB6"/>
<feature type="chain" id="PRO_5013238171" description="ABC transmembrane type-1 domain-containing protein" evidence="8">
    <location>
        <begin position="22"/>
        <end position="249"/>
    </location>
</feature>
<protein>
    <recommendedName>
        <fullName evidence="9">ABC transmembrane type-1 domain-containing protein</fullName>
    </recommendedName>
</protein>
<comment type="caution">
    <text evidence="10">The sequence shown here is derived from an EMBL/GenBank/DDBJ whole genome shotgun (WGS) entry which is preliminary data.</text>
</comment>
<gene>
    <name evidence="10" type="ORF">CAL29_06170</name>
</gene>
<dbReference type="Proteomes" id="UP000216020">
    <property type="component" value="Unassembled WGS sequence"/>
</dbReference>
<feature type="transmembrane region" description="Helical" evidence="7">
    <location>
        <begin position="50"/>
        <end position="83"/>
    </location>
</feature>
<evidence type="ECO:0000256" key="8">
    <source>
        <dbReference type="SAM" id="SignalP"/>
    </source>
</evidence>
<keyword evidence="8" id="KW-0732">Signal</keyword>
<dbReference type="OrthoDB" id="8138334at2"/>
<dbReference type="InterPro" id="IPR000515">
    <property type="entry name" value="MetI-like"/>
</dbReference>
<accession>A0A261SLB6</accession>
<evidence type="ECO:0000259" key="9">
    <source>
        <dbReference type="PROSITE" id="PS50928"/>
    </source>
</evidence>
<dbReference type="PROSITE" id="PS50928">
    <property type="entry name" value="ABC_TM1"/>
    <property type="match status" value="1"/>
</dbReference>
<evidence type="ECO:0000256" key="6">
    <source>
        <dbReference type="ARBA" id="ARBA00023136"/>
    </source>
</evidence>
<keyword evidence="6 7" id="KW-0472">Membrane</keyword>
<keyword evidence="5 7" id="KW-1133">Transmembrane helix</keyword>
<dbReference type="PANTHER" id="PTHR30151:SF38">
    <property type="entry name" value="ALIPHATIC SULFONATES TRANSPORT PERMEASE PROTEIN SSUC-RELATED"/>
    <property type="match status" value="1"/>
</dbReference>
<reference evidence="11" key="1">
    <citation type="submission" date="2017-05" db="EMBL/GenBank/DDBJ databases">
        <title>Complete and WGS of Bordetella genogroups.</title>
        <authorList>
            <person name="Spilker T."/>
            <person name="Lipuma J."/>
        </authorList>
    </citation>
    <scope>NUCLEOTIDE SEQUENCE [LARGE SCALE GENOMIC DNA]</scope>
    <source>
        <strain evidence="11">AU16122</strain>
    </source>
</reference>
<name>A0A261SLB6_9BORD</name>
<sequence>MNRRLLRYAVPLLLVAAWQFAGGLDGTDPTRLSTPWQTLEAFGRMQHDRVLLPSLGISLARAAAGLLAGGGLGLLLGVAVGLMRGAETLLDATFQMIRTLPHLALVPLFLIWFGIGEEAKVALVALGSFFPLYLNTFKAIRGIDPRLLELARIQSLTRAQLIREIVLPGAMPGILVGLRLSLGAAWISLIVAEQVNADAGIGFLTMQARTFGQTDVIMACLAIYAAVGLLADLFVRYLEKRGAAWQAGA</sequence>
<keyword evidence="11" id="KW-1185">Reference proteome</keyword>
<evidence type="ECO:0000313" key="11">
    <source>
        <dbReference type="Proteomes" id="UP000216020"/>
    </source>
</evidence>
<dbReference type="GO" id="GO:0042918">
    <property type="term" value="P:alkanesulfonate transmembrane transport"/>
    <property type="evidence" value="ECO:0007669"/>
    <property type="project" value="UniProtKB-ARBA"/>
</dbReference>
<dbReference type="FunFam" id="1.10.3720.10:FF:000003">
    <property type="entry name" value="Aliphatic sulfonate ABC transporter permease"/>
    <property type="match status" value="1"/>
</dbReference>
<feature type="domain" description="ABC transmembrane type-1" evidence="9">
    <location>
        <begin position="55"/>
        <end position="235"/>
    </location>
</feature>
<dbReference type="Gene3D" id="1.10.3720.10">
    <property type="entry name" value="MetI-like"/>
    <property type="match status" value="1"/>
</dbReference>
<dbReference type="RefSeq" id="WP_094852048.1">
    <property type="nucleotide sequence ID" value="NZ_NEVM01000001.1"/>
</dbReference>
<dbReference type="CDD" id="cd06261">
    <property type="entry name" value="TM_PBP2"/>
    <property type="match status" value="1"/>
</dbReference>
<dbReference type="GO" id="GO:0005886">
    <property type="term" value="C:plasma membrane"/>
    <property type="evidence" value="ECO:0007669"/>
    <property type="project" value="UniProtKB-SubCell"/>
</dbReference>
<keyword evidence="2 7" id="KW-0813">Transport</keyword>
<dbReference type="EMBL" id="NEVM01000001">
    <property type="protein sequence ID" value="OZI37945.1"/>
    <property type="molecule type" value="Genomic_DNA"/>
</dbReference>
<comment type="subcellular location">
    <subcellularLocation>
        <location evidence="1 7">Cell membrane</location>
        <topology evidence="1 7">Multi-pass membrane protein</topology>
    </subcellularLocation>
</comment>
<evidence type="ECO:0000256" key="5">
    <source>
        <dbReference type="ARBA" id="ARBA00022989"/>
    </source>
</evidence>
<dbReference type="InterPro" id="IPR035906">
    <property type="entry name" value="MetI-like_sf"/>
</dbReference>
<proteinExistence type="inferred from homology"/>
<evidence type="ECO:0000256" key="4">
    <source>
        <dbReference type="ARBA" id="ARBA00022692"/>
    </source>
</evidence>
<dbReference type="SUPFAM" id="SSF161098">
    <property type="entry name" value="MetI-like"/>
    <property type="match status" value="1"/>
</dbReference>
<evidence type="ECO:0000256" key="2">
    <source>
        <dbReference type="ARBA" id="ARBA00022448"/>
    </source>
</evidence>
<feature type="signal peptide" evidence="8">
    <location>
        <begin position="1"/>
        <end position="21"/>
    </location>
</feature>
<feature type="transmembrane region" description="Helical" evidence="7">
    <location>
        <begin position="121"/>
        <end position="140"/>
    </location>
</feature>
<feature type="transmembrane region" description="Helical" evidence="7">
    <location>
        <begin position="161"/>
        <end position="187"/>
    </location>
</feature>
<evidence type="ECO:0000313" key="10">
    <source>
        <dbReference type="EMBL" id="OZI37945.1"/>
    </source>
</evidence>
<dbReference type="Pfam" id="PF00528">
    <property type="entry name" value="BPD_transp_1"/>
    <property type="match status" value="1"/>
</dbReference>